<sequence length="591" mass="64969">MTPAEVEIKRVELGGIIIRGVKCPKPSGIQAQSIPAVMSGRDVIGIAKTGSGKDQDPLKTGDGPIALIMTPTRELATQIHRECKHFTKALNYGLGRVTNLKRVTYLVLDEADRMFDMGFEPQVMKIVNNIRPSRQTILFSATFPRKMEALARKILVKPLEITVGGRSTVCSDVHQIVEVRDEDSKFYRVLEILGDCFANDPDAKVLIFVDRHEAADNLLRDLLKRGYPCQSLHGGKDQADRQSTFQDFKTGDTNIVIATSVAARGLDVKQLKIVINYECPNHMEDYVHRCGRTGRAGKKGQRILSLPRSGQALADSFITKVKAGTANYTSSGFGGKGLDKLDKERDAVKQYQKKSHGGGFEDEEEEEEEVGERPRGGDESDAFTDEEEIMMYSASRLRLFEHLELLLEREEAIAQAAAAAASARVAALEASGGAIEDIEKAKKAAAEATARLGQDGLNKAKDIIALLNKKLIPGNSADPAAKRNAGEAPFAVEIEINDYPQKARWKVTNKEMINQITDISGSAITTRGLFFEKGKPVPPGQRKLYLFIEADTQIQIDRAKKEIKRILREATLMAMEEEASRGGGGRYLITG</sequence>
<dbReference type="GO" id="GO:0005524">
    <property type="term" value="F:ATP binding"/>
    <property type="evidence" value="ECO:0007669"/>
    <property type="project" value="UniProtKB-KW"/>
</dbReference>
<evidence type="ECO:0000313" key="13">
    <source>
        <dbReference type="EMBL" id="ORY44378.1"/>
    </source>
</evidence>
<feature type="coiled-coil region" evidence="9">
    <location>
        <begin position="549"/>
        <end position="576"/>
    </location>
</feature>
<name>A0A1Y2CBH8_9FUNG</name>
<evidence type="ECO:0000256" key="8">
    <source>
        <dbReference type="RuleBase" id="RU000492"/>
    </source>
</evidence>
<dbReference type="OrthoDB" id="196131at2759"/>
<evidence type="ECO:0000256" key="10">
    <source>
        <dbReference type="SAM" id="MobiDB-lite"/>
    </source>
</evidence>
<evidence type="ECO:0000313" key="14">
    <source>
        <dbReference type="Proteomes" id="UP000193642"/>
    </source>
</evidence>
<keyword evidence="5 8" id="KW-0067">ATP-binding</keyword>
<dbReference type="Gene3D" id="3.40.50.300">
    <property type="entry name" value="P-loop containing nucleotide triphosphate hydrolases"/>
    <property type="match status" value="3"/>
</dbReference>
<dbReference type="Pfam" id="PF00270">
    <property type="entry name" value="DEAD"/>
    <property type="match status" value="2"/>
</dbReference>
<dbReference type="STRING" id="329046.A0A1Y2CBH8"/>
<comment type="similarity">
    <text evidence="7">Belongs to the DEAD box helicase family. DDX46/PRP5 subfamily.</text>
</comment>
<keyword evidence="14" id="KW-1185">Reference proteome</keyword>
<dbReference type="PROSITE" id="PS51194">
    <property type="entry name" value="HELICASE_CTER"/>
    <property type="match status" value="1"/>
</dbReference>
<keyword evidence="3 8" id="KW-0378">Hydrolase</keyword>
<evidence type="ECO:0000256" key="5">
    <source>
        <dbReference type="ARBA" id="ARBA00022840"/>
    </source>
</evidence>
<keyword evidence="6" id="KW-0507">mRNA processing</keyword>
<dbReference type="SMART" id="SM00490">
    <property type="entry name" value="HELICc"/>
    <property type="match status" value="1"/>
</dbReference>
<dbReference type="SUPFAM" id="SSF52540">
    <property type="entry name" value="P-loop containing nucleoside triphosphate hydrolases"/>
    <property type="match status" value="1"/>
</dbReference>
<evidence type="ECO:0000256" key="6">
    <source>
        <dbReference type="ARBA" id="ARBA00023187"/>
    </source>
</evidence>
<dbReference type="InterPro" id="IPR027417">
    <property type="entry name" value="P-loop_NTPase"/>
</dbReference>
<feature type="domain" description="Helicase ATP-binding" evidence="11">
    <location>
        <begin position="34"/>
        <end position="161"/>
    </location>
</feature>
<keyword evidence="2 8" id="KW-0547">Nucleotide-binding</keyword>
<organism evidence="13 14">
    <name type="scientific">Rhizoclosmatium globosum</name>
    <dbReference type="NCBI Taxonomy" id="329046"/>
    <lineage>
        <taxon>Eukaryota</taxon>
        <taxon>Fungi</taxon>
        <taxon>Fungi incertae sedis</taxon>
        <taxon>Chytridiomycota</taxon>
        <taxon>Chytridiomycota incertae sedis</taxon>
        <taxon>Chytridiomycetes</taxon>
        <taxon>Chytridiales</taxon>
        <taxon>Chytriomycetaceae</taxon>
        <taxon>Rhizoclosmatium</taxon>
    </lineage>
</organism>
<evidence type="ECO:0000259" key="12">
    <source>
        <dbReference type="PROSITE" id="PS51194"/>
    </source>
</evidence>
<dbReference type="EC" id="3.6.4.13" evidence="1"/>
<dbReference type="PROSITE" id="PS00039">
    <property type="entry name" value="DEAD_ATP_HELICASE"/>
    <property type="match status" value="1"/>
</dbReference>
<dbReference type="PANTHER" id="PTHR47958">
    <property type="entry name" value="ATP-DEPENDENT RNA HELICASE DBP3"/>
    <property type="match status" value="1"/>
</dbReference>
<feature type="compositionally biased region" description="Acidic residues" evidence="10">
    <location>
        <begin position="360"/>
        <end position="370"/>
    </location>
</feature>
<keyword evidence="4 8" id="KW-0347">Helicase</keyword>
<comment type="caution">
    <text evidence="13">The sequence shown here is derived from an EMBL/GenBank/DDBJ whole genome shotgun (WGS) entry which is preliminary data.</text>
</comment>
<accession>A0A1Y2CBH8</accession>
<dbReference type="InterPro" id="IPR014001">
    <property type="entry name" value="Helicase_ATP-bd"/>
</dbReference>
<evidence type="ECO:0000256" key="9">
    <source>
        <dbReference type="SAM" id="Coils"/>
    </source>
</evidence>
<dbReference type="InterPro" id="IPR000629">
    <property type="entry name" value="RNA-helicase_DEAD-box_CS"/>
</dbReference>
<keyword evidence="6" id="KW-0508">mRNA splicing</keyword>
<evidence type="ECO:0000256" key="4">
    <source>
        <dbReference type="ARBA" id="ARBA00022806"/>
    </source>
</evidence>
<evidence type="ECO:0000259" key="11">
    <source>
        <dbReference type="PROSITE" id="PS51192"/>
    </source>
</evidence>
<dbReference type="Pfam" id="PF00271">
    <property type="entry name" value="Helicase_C"/>
    <property type="match status" value="1"/>
</dbReference>
<dbReference type="GO" id="GO:0003724">
    <property type="term" value="F:RNA helicase activity"/>
    <property type="evidence" value="ECO:0007669"/>
    <property type="project" value="UniProtKB-EC"/>
</dbReference>
<evidence type="ECO:0000256" key="3">
    <source>
        <dbReference type="ARBA" id="ARBA00022801"/>
    </source>
</evidence>
<dbReference type="AlphaFoldDB" id="A0A1Y2CBH8"/>
<evidence type="ECO:0000256" key="2">
    <source>
        <dbReference type="ARBA" id="ARBA00022741"/>
    </source>
</evidence>
<evidence type="ECO:0000256" key="1">
    <source>
        <dbReference type="ARBA" id="ARBA00012552"/>
    </source>
</evidence>
<proteinExistence type="inferred from homology"/>
<dbReference type="InterPro" id="IPR011545">
    <property type="entry name" value="DEAD/DEAH_box_helicase_dom"/>
</dbReference>
<dbReference type="GO" id="GO:0016787">
    <property type="term" value="F:hydrolase activity"/>
    <property type="evidence" value="ECO:0007669"/>
    <property type="project" value="UniProtKB-KW"/>
</dbReference>
<dbReference type="InterPro" id="IPR001650">
    <property type="entry name" value="Helicase_C-like"/>
</dbReference>
<reference evidence="13 14" key="1">
    <citation type="submission" date="2016-07" db="EMBL/GenBank/DDBJ databases">
        <title>Pervasive Adenine N6-methylation of Active Genes in Fungi.</title>
        <authorList>
            <consortium name="DOE Joint Genome Institute"/>
            <person name="Mondo S.J."/>
            <person name="Dannebaum R.O."/>
            <person name="Kuo R.C."/>
            <person name="Labutti K."/>
            <person name="Haridas S."/>
            <person name="Kuo A."/>
            <person name="Salamov A."/>
            <person name="Ahrendt S.R."/>
            <person name="Lipzen A."/>
            <person name="Sullivan W."/>
            <person name="Andreopoulos W.B."/>
            <person name="Clum A."/>
            <person name="Lindquist E."/>
            <person name="Daum C."/>
            <person name="Ramamoorthy G.K."/>
            <person name="Gryganskyi A."/>
            <person name="Culley D."/>
            <person name="Magnuson J.K."/>
            <person name="James T.Y."/>
            <person name="O'Malley M.A."/>
            <person name="Stajich J.E."/>
            <person name="Spatafora J.W."/>
            <person name="Visel A."/>
            <person name="Grigoriev I.V."/>
        </authorList>
    </citation>
    <scope>NUCLEOTIDE SEQUENCE [LARGE SCALE GENOMIC DNA]</scope>
    <source>
        <strain evidence="13 14">JEL800</strain>
    </source>
</reference>
<dbReference type="PROSITE" id="PS51192">
    <property type="entry name" value="HELICASE_ATP_BIND_1"/>
    <property type="match status" value="1"/>
</dbReference>
<dbReference type="SMART" id="SM00487">
    <property type="entry name" value="DEXDc"/>
    <property type="match status" value="1"/>
</dbReference>
<dbReference type="GO" id="GO:0003676">
    <property type="term" value="F:nucleic acid binding"/>
    <property type="evidence" value="ECO:0007669"/>
    <property type="project" value="InterPro"/>
</dbReference>
<evidence type="ECO:0000256" key="7">
    <source>
        <dbReference type="ARBA" id="ARBA00038511"/>
    </source>
</evidence>
<dbReference type="GO" id="GO:0008380">
    <property type="term" value="P:RNA splicing"/>
    <property type="evidence" value="ECO:0007669"/>
    <property type="project" value="UniProtKB-KW"/>
</dbReference>
<gene>
    <name evidence="13" type="ORF">BCR33DRAFT_737994</name>
</gene>
<dbReference type="CDD" id="cd18787">
    <property type="entry name" value="SF2_C_DEAD"/>
    <property type="match status" value="1"/>
</dbReference>
<feature type="region of interest" description="Disordered" evidence="10">
    <location>
        <begin position="347"/>
        <end position="381"/>
    </location>
</feature>
<dbReference type="InterPro" id="IPR056149">
    <property type="entry name" value="PRP5/DDX46/KHDC4_KH"/>
</dbReference>
<dbReference type="EMBL" id="MCGO01000022">
    <property type="protein sequence ID" value="ORY44378.1"/>
    <property type="molecule type" value="Genomic_DNA"/>
</dbReference>
<protein>
    <recommendedName>
        <fullName evidence="1">RNA helicase</fullName>
        <ecNumber evidence="1">3.6.4.13</ecNumber>
    </recommendedName>
</protein>
<keyword evidence="9" id="KW-0175">Coiled coil</keyword>
<dbReference type="Proteomes" id="UP000193642">
    <property type="component" value="Unassembled WGS sequence"/>
</dbReference>
<feature type="domain" description="Helicase C-terminal" evidence="12">
    <location>
        <begin position="189"/>
        <end position="346"/>
    </location>
</feature>
<dbReference type="Pfam" id="PF23469">
    <property type="entry name" value="KH_12"/>
    <property type="match status" value="1"/>
</dbReference>